<comment type="caution">
    <text evidence="2">The sequence shown here is derived from an EMBL/GenBank/DDBJ whole genome shotgun (WGS) entry which is preliminary data.</text>
</comment>
<feature type="transmembrane region" description="Helical" evidence="1">
    <location>
        <begin position="106"/>
        <end position="124"/>
    </location>
</feature>
<proteinExistence type="predicted"/>
<keyword evidence="1" id="KW-1133">Transmembrane helix</keyword>
<keyword evidence="1" id="KW-0472">Membrane</keyword>
<dbReference type="STRING" id="153971.AWC19_02445"/>
<dbReference type="EMBL" id="LQPJ01000070">
    <property type="protein sequence ID" value="ORW27749.1"/>
    <property type="molecule type" value="Genomic_DNA"/>
</dbReference>
<feature type="transmembrane region" description="Helical" evidence="1">
    <location>
        <begin position="76"/>
        <end position="94"/>
    </location>
</feature>
<dbReference type="RefSeq" id="WP_085077280.1">
    <property type="nucleotide sequence ID" value="NZ_JACKRZ010000338.1"/>
</dbReference>
<evidence type="ECO:0000256" key="1">
    <source>
        <dbReference type="SAM" id="Phobius"/>
    </source>
</evidence>
<evidence type="ECO:0000313" key="2">
    <source>
        <dbReference type="EMBL" id="ORW27749.1"/>
    </source>
</evidence>
<dbReference type="OrthoDB" id="4617788at2"/>
<accession>A0A1X1ZUP9</accession>
<reference evidence="2 3" key="1">
    <citation type="submission" date="2016-01" db="EMBL/GenBank/DDBJ databases">
        <title>The new phylogeny of the genus Mycobacterium.</title>
        <authorList>
            <person name="Tarcisio F."/>
            <person name="Conor M."/>
            <person name="Antonella G."/>
            <person name="Elisabetta G."/>
            <person name="Giulia F.S."/>
            <person name="Sara T."/>
            <person name="Anna F."/>
            <person name="Clotilde B."/>
            <person name="Roberto B."/>
            <person name="Veronica D.S."/>
            <person name="Fabio R."/>
            <person name="Monica P."/>
            <person name="Olivier J."/>
            <person name="Enrico T."/>
            <person name="Nicola S."/>
        </authorList>
    </citation>
    <scope>NUCLEOTIDE SEQUENCE [LARGE SCALE GENOMIC DNA]</scope>
    <source>
        <strain evidence="2 3">DSM 44572</strain>
    </source>
</reference>
<keyword evidence="1" id="KW-0812">Transmembrane</keyword>
<dbReference type="Proteomes" id="UP000193529">
    <property type="component" value="Unassembled WGS sequence"/>
</dbReference>
<protein>
    <submittedName>
        <fullName evidence="2">Uncharacterized protein</fullName>
    </submittedName>
</protein>
<organism evidence="2 3">
    <name type="scientific">Mycobacterium palustre</name>
    <dbReference type="NCBI Taxonomy" id="153971"/>
    <lineage>
        <taxon>Bacteria</taxon>
        <taxon>Bacillati</taxon>
        <taxon>Actinomycetota</taxon>
        <taxon>Actinomycetes</taxon>
        <taxon>Mycobacteriales</taxon>
        <taxon>Mycobacteriaceae</taxon>
        <taxon>Mycobacterium</taxon>
        <taxon>Mycobacterium simiae complex</taxon>
    </lineage>
</organism>
<name>A0A1X1ZUP9_9MYCO</name>
<gene>
    <name evidence="2" type="ORF">AWC19_02445</name>
</gene>
<keyword evidence="3" id="KW-1185">Reference proteome</keyword>
<feature type="transmembrane region" description="Helical" evidence="1">
    <location>
        <begin position="6"/>
        <end position="25"/>
    </location>
</feature>
<sequence>MSLFGYLAILAGVGIPVFGTLFYAFSQRIMRRESAPISEEIGGAAKVLNKLRRGEPMSNDELDYARQVIADRSSPMAFSIPATVFSLGCFYVFGNLELHGIHSLRIYIGLGPMLGSISLTIRLLRTASLKRRLRNVAPVDQSAHAGRQPVS</sequence>
<evidence type="ECO:0000313" key="3">
    <source>
        <dbReference type="Proteomes" id="UP000193529"/>
    </source>
</evidence>
<dbReference type="AlphaFoldDB" id="A0A1X1ZUP9"/>